<accession>A0A9N9DST8</accession>
<reference evidence="3" key="1">
    <citation type="submission" date="2021-06" db="EMBL/GenBank/DDBJ databases">
        <authorList>
            <person name="Kallberg Y."/>
            <person name="Tangrot J."/>
            <person name="Rosling A."/>
        </authorList>
    </citation>
    <scope>NUCLEOTIDE SEQUENCE</scope>
    <source>
        <strain evidence="3">MT106</strain>
    </source>
</reference>
<evidence type="ECO:0000313" key="4">
    <source>
        <dbReference type="Proteomes" id="UP000789831"/>
    </source>
</evidence>
<sequence>IPPTMSISTIELNVYLVENWNTESLVIYLQEQDLKLDDEDFAIIRKEKINGLSFLDMTKEDFQSYGLKGGPATLLAKEVKVLKDNTKRAYSSYRSLKDFKAVLAKYGIISGDITRIPQFTPGLVISPQANIVGEENTGCVDYAIKKIINEMLEEIICITEGKQNQATMGICQNLMNLDMIKKKRKVDEALEAKYDYVYGIENAKLKRIIEENEKRDVKVEELEQKNIELETRLAILEQEKEEKSIYIVEQWLFEPTEDVSHSPVKSNDTLKQIVLQCSDTPVSDITDDISEQAVLQNKDALASDVSNNISNSGEYQSRVSNSIPPICSNEASASQAQNSYSDSSPKSHDELHIKQISESQSIPNTPNLSEESSKQNTDLQKTKIPEIDVQPLIEELKIESLVKDTVKVVNVDKNSTDEQSLAIKLVHLFEKISLAENNTKRAKMEEITSCL</sequence>
<gene>
    <name evidence="3" type="ORF">AGERDE_LOCUS11347</name>
</gene>
<proteinExistence type="predicted"/>
<dbReference type="EMBL" id="CAJVPL010004630">
    <property type="protein sequence ID" value="CAG8649658.1"/>
    <property type="molecule type" value="Genomic_DNA"/>
</dbReference>
<name>A0A9N9DST8_9GLOM</name>
<organism evidence="3 4">
    <name type="scientific">Ambispora gerdemannii</name>
    <dbReference type="NCBI Taxonomy" id="144530"/>
    <lineage>
        <taxon>Eukaryota</taxon>
        <taxon>Fungi</taxon>
        <taxon>Fungi incertae sedis</taxon>
        <taxon>Mucoromycota</taxon>
        <taxon>Glomeromycotina</taxon>
        <taxon>Glomeromycetes</taxon>
        <taxon>Archaeosporales</taxon>
        <taxon>Ambisporaceae</taxon>
        <taxon>Ambispora</taxon>
    </lineage>
</organism>
<feature type="compositionally biased region" description="Polar residues" evidence="2">
    <location>
        <begin position="312"/>
        <end position="323"/>
    </location>
</feature>
<dbReference type="Gene3D" id="1.10.150.50">
    <property type="entry name" value="Transcription Factor, Ets-1"/>
    <property type="match status" value="1"/>
</dbReference>
<evidence type="ECO:0000313" key="3">
    <source>
        <dbReference type="EMBL" id="CAG8649658.1"/>
    </source>
</evidence>
<dbReference type="Proteomes" id="UP000789831">
    <property type="component" value="Unassembled WGS sequence"/>
</dbReference>
<protein>
    <submittedName>
        <fullName evidence="3">5114_t:CDS:1</fullName>
    </submittedName>
</protein>
<keyword evidence="4" id="KW-1185">Reference proteome</keyword>
<feature type="region of interest" description="Disordered" evidence="2">
    <location>
        <begin position="312"/>
        <end position="382"/>
    </location>
</feature>
<evidence type="ECO:0000256" key="2">
    <source>
        <dbReference type="SAM" id="MobiDB-lite"/>
    </source>
</evidence>
<feature type="non-terminal residue" evidence="3">
    <location>
        <position position="451"/>
    </location>
</feature>
<feature type="compositionally biased region" description="Basic and acidic residues" evidence="2">
    <location>
        <begin position="345"/>
        <end position="355"/>
    </location>
</feature>
<keyword evidence="1" id="KW-0175">Coiled coil</keyword>
<feature type="compositionally biased region" description="Polar residues" evidence="2">
    <location>
        <begin position="356"/>
        <end position="379"/>
    </location>
</feature>
<dbReference type="InterPro" id="IPR013761">
    <property type="entry name" value="SAM/pointed_sf"/>
</dbReference>
<comment type="caution">
    <text evidence="3">The sequence shown here is derived from an EMBL/GenBank/DDBJ whole genome shotgun (WGS) entry which is preliminary data.</text>
</comment>
<dbReference type="AlphaFoldDB" id="A0A9N9DST8"/>
<feature type="compositionally biased region" description="Low complexity" evidence="2">
    <location>
        <begin position="328"/>
        <end position="344"/>
    </location>
</feature>
<dbReference type="OrthoDB" id="2428576at2759"/>
<feature type="coiled-coil region" evidence="1">
    <location>
        <begin position="205"/>
        <end position="239"/>
    </location>
</feature>
<evidence type="ECO:0000256" key="1">
    <source>
        <dbReference type="SAM" id="Coils"/>
    </source>
</evidence>